<dbReference type="Proteomes" id="UP000821866">
    <property type="component" value="Chromosome 3"/>
</dbReference>
<accession>A0A9J6E8C0</accession>
<evidence type="ECO:0000313" key="3">
    <source>
        <dbReference type="Proteomes" id="UP000821866"/>
    </source>
</evidence>
<feature type="compositionally biased region" description="Basic and acidic residues" evidence="1">
    <location>
        <begin position="63"/>
        <end position="75"/>
    </location>
</feature>
<reference evidence="2" key="2">
    <citation type="submission" date="2021-09" db="EMBL/GenBank/DDBJ databases">
        <authorList>
            <person name="Jia N."/>
            <person name="Wang J."/>
            <person name="Shi W."/>
            <person name="Du L."/>
            <person name="Sun Y."/>
            <person name="Zhan W."/>
            <person name="Jiang J."/>
            <person name="Wang Q."/>
            <person name="Zhang B."/>
            <person name="Ji P."/>
            <person name="Sakyi L.B."/>
            <person name="Cui X."/>
            <person name="Yuan T."/>
            <person name="Jiang B."/>
            <person name="Yang W."/>
            <person name="Lam T.T.-Y."/>
            <person name="Chang Q."/>
            <person name="Ding S."/>
            <person name="Wang X."/>
            <person name="Zhu J."/>
            <person name="Ruan X."/>
            <person name="Zhao L."/>
            <person name="Wei J."/>
            <person name="Que T."/>
            <person name="Du C."/>
            <person name="Cheng J."/>
            <person name="Dai P."/>
            <person name="Han X."/>
            <person name="Huang E."/>
            <person name="Gao Y."/>
            <person name="Liu J."/>
            <person name="Shao H."/>
            <person name="Ye R."/>
            <person name="Li L."/>
            <person name="Wei W."/>
            <person name="Wang X."/>
            <person name="Wang C."/>
            <person name="Huo Q."/>
            <person name="Li W."/>
            <person name="Guo W."/>
            <person name="Chen H."/>
            <person name="Chen S."/>
            <person name="Zhou L."/>
            <person name="Zhou L."/>
            <person name="Ni X."/>
            <person name="Tian J."/>
            <person name="Zhou Y."/>
            <person name="Sheng Y."/>
            <person name="Liu T."/>
            <person name="Pan Y."/>
            <person name="Xia L."/>
            <person name="Li J."/>
            <person name="Zhao F."/>
            <person name="Cao W."/>
        </authorList>
    </citation>
    <scope>NUCLEOTIDE SEQUENCE</scope>
    <source>
        <strain evidence="2">Rmic-2018</strain>
        <tissue evidence="2">Larvae</tissue>
    </source>
</reference>
<keyword evidence="3" id="KW-1185">Reference proteome</keyword>
<organism evidence="2 3">
    <name type="scientific">Rhipicephalus microplus</name>
    <name type="common">Cattle tick</name>
    <name type="synonym">Boophilus microplus</name>
    <dbReference type="NCBI Taxonomy" id="6941"/>
    <lineage>
        <taxon>Eukaryota</taxon>
        <taxon>Metazoa</taxon>
        <taxon>Ecdysozoa</taxon>
        <taxon>Arthropoda</taxon>
        <taxon>Chelicerata</taxon>
        <taxon>Arachnida</taxon>
        <taxon>Acari</taxon>
        <taxon>Parasitiformes</taxon>
        <taxon>Ixodida</taxon>
        <taxon>Ixodoidea</taxon>
        <taxon>Ixodidae</taxon>
        <taxon>Rhipicephalinae</taxon>
        <taxon>Rhipicephalus</taxon>
        <taxon>Boophilus</taxon>
    </lineage>
</organism>
<feature type="compositionally biased region" description="Basic and acidic residues" evidence="1">
    <location>
        <begin position="28"/>
        <end position="39"/>
    </location>
</feature>
<reference evidence="2" key="1">
    <citation type="journal article" date="2020" name="Cell">
        <title>Large-Scale Comparative Analyses of Tick Genomes Elucidate Their Genetic Diversity and Vector Capacities.</title>
        <authorList>
            <consortium name="Tick Genome and Microbiome Consortium (TIGMIC)"/>
            <person name="Jia N."/>
            <person name="Wang J."/>
            <person name="Shi W."/>
            <person name="Du L."/>
            <person name="Sun Y."/>
            <person name="Zhan W."/>
            <person name="Jiang J.F."/>
            <person name="Wang Q."/>
            <person name="Zhang B."/>
            <person name="Ji P."/>
            <person name="Bell-Sakyi L."/>
            <person name="Cui X.M."/>
            <person name="Yuan T.T."/>
            <person name="Jiang B.G."/>
            <person name="Yang W.F."/>
            <person name="Lam T.T."/>
            <person name="Chang Q.C."/>
            <person name="Ding S.J."/>
            <person name="Wang X.J."/>
            <person name="Zhu J.G."/>
            <person name="Ruan X.D."/>
            <person name="Zhao L."/>
            <person name="Wei J.T."/>
            <person name="Ye R.Z."/>
            <person name="Que T.C."/>
            <person name="Du C.H."/>
            <person name="Zhou Y.H."/>
            <person name="Cheng J.X."/>
            <person name="Dai P.F."/>
            <person name="Guo W.B."/>
            <person name="Han X.H."/>
            <person name="Huang E.J."/>
            <person name="Li L.F."/>
            <person name="Wei W."/>
            <person name="Gao Y.C."/>
            <person name="Liu J.Z."/>
            <person name="Shao H.Z."/>
            <person name="Wang X."/>
            <person name="Wang C.C."/>
            <person name="Yang T.C."/>
            <person name="Huo Q.B."/>
            <person name="Li W."/>
            <person name="Chen H.Y."/>
            <person name="Chen S.E."/>
            <person name="Zhou L.G."/>
            <person name="Ni X.B."/>
            <person name="Tian J.H."/>
            <person name="Sheng Y."/>
            <person name="Liu T."/>
            <person name="Pan Y.S."/>
            <person name="Xia L.Y."/>
            <person name="Li J."/>
            <person name="Zhao F."/>
            <person name="Cao W.C."/>
        </authorList>
    </citation>
    <scope>NUCLEOTIDE SEQUENCE</scope>
    <source>
        <strain evidence="2">Rmic-2018</strain>
    </source>
</reference>
<gene>
    <name evidence="2" type="ORF">HPB51_006765</name>
</gene>
<protein>
    <submittedName>
        <fullName evidence="2">Uncharacterized protein</fullName>
    </submittedName>
</protein>
<name>A0A9J6E8C0_RHIMP</name>
<feature type="region of interest" description="Disordered" evidence="1">
    <location>
        <begin position="28"/>
        <end position="151"/>
    </location>
</feature>
<sequence length="246" mass="26832">MFVTKPVAAQTRQSCKYCPLIGCRESSVRESNAAKRDEVGDVASEEAKSQQSSGKVFQKLNSHHGDTGDNLRDSAHSSTKKAMLKMSPPNNLLGQGALKPNTHSCDEVGNTTNEKAKLQESPAKVSQKPLLRSSSESPVKVENSAQKSKPQLCKTNRVLRRRVTKVGIQSSGDDDAACHRKSNLQNSPVKASRKPVLNSTAEKSNVDDATCSKKAKLRQSRSKVLREPVLNLEAKILMFLTIQHAT</sequence>
<comment type="caution">
    <text evidence="2">The sequence shown here is derived from an EMBL/GenBank/DDBJ whole genome shotgun (WGS) entry which is preliminary data.</text>
</comment>
<evidence type="ECO:0000256" key="1">
    <source>
        <dbReference type="SAM" id="MobiDB-lite"/>
    </source>
</evidence>
<evidence type="ECO:0000313" key="2">
    <source>
        <dbReference type="EMBL" id="KAH8030333.1"/>
    </source>
</evidence>
<dbReference type="AlphaFoldDB" id="A0A9J6E8C0"/>
<feature type="region of interest" description="Disordered" evidence="1">
    <location>
        <begin position="167"/>
        <end position="207"/>
    </location>
</feature>
<feature type="compositionally biased region" description="Polar residues" evidence="1">
    <location>
        <begin position="132"/>
        <end position="149"/>
    </location>
</feature>
<proteinExistence type="predicted"/>
<dbReference type="EMBL" id="JABSTU010000005">
    <property type="protein sequence ID" value="KAH8030333.1"/>
    <property type="molecule type" value="Genomic_DNA"/>
</dbReference>